<dbReference type="AlphaFoldDB" id="A0A0R1TR69"/>
<name>A0A0R1TR69_9LACO</name>
<organism evidence="1 2">
    <name type="scientific">Ligilactobacillus equi DSM 15833 = JCM 10991</name>
    <dbReference type="NCBI Taxonomy" id="1423740"/>
    <lineage>
        <taxon>Bacteria</taxon>
        <taxon>Bacillati</taxon>
        <taxon>Bacillota</taxon>
        <taxon>Bacilli</taxon>
        <taxon>Lactobacillales</taxon>
        <taxon>Lactobacillaceae</taxon>
        <taxon>Ligilactobacillus</taxon>
    </lineage>
</organism>
<dbReference type="InterPro" id="IPR008822">
    <property type="entry name" value="Endonuclease_RusA-like"/>
</dbReference>
<sequence>MKIRVPLEPQGAKRPRVNSMINNAYYDSKYRKWLDEAMKWVEDYLGQTDYALVEELLGKDRNGNQYRNTHEIKGFRRIEDVEYKIDKERGKKVVKTKNVGLDQDGRPILDQDGYVISRYGQKMPILGQIRDDYLGIKVRIMFILPRRNSRKTTEFDRPFPVDSNTADIDNYTKAILDAFFETPIFKETGLNDRHIQSLFVQKRYVDKDEEAGILLEMKPL</sequence>
<dbReference type="PATRIC" id="fig|1423740.3.peg.320"/>
<dbReference type="InterPro" id="IPR036614">
    <property type="entry name" value="RusA-like_sf"/>
</dbReference>
<evidence type="ECO:0000313" key="2">
    <source>
        <dbReference type="Proteomes" id="UP000051048"/>
    </source>
</evidence>
<evidence type="ECO:0000313" key="1">
    <source>
        <dbReference type="EMBL" id="KRL79771.1"/>
    </source>
</evidence>
<dbReference type="GO" id="GO:0006310">
    <property type="term" value="P:DNA recombination"/>
    <property type="evidence" value="ECO:0007669"/>
    <property type="project" value="InterPro"/>
</dbReference>
<dbReference type="OrthoDB" id="9906206at2"/>
<dbReference type="EMBL" id="AZFH01000081">
    <property type="protein sequence ID" value="KRL79771.1"/>
    <property type="molecule type" value="Genomic_DNA"/>
</dbReference>
<dbReference type="STRING" id="1423740.FC36_GL000297"/>
<gene>
    <name evidence="1" type="ORF">FC36_GL000297</name>
</gene>
<dbReference type="Gene3D" id="3.30.1330.70">
    <property type="entry name" value="Holliday junction resolvase RusA"/>
    <property type="match status" value="1"/>
</dbReference>
<dbReference type="RefSeq" id="WP_025021403.1">
    <property type="nucleotide sequence ID" value="NZ_AZFH01000081.1"/>
</dbReference>
<dbReference type="Proteomes" id="UP000051048">
    <property type="component" value="Unassembled WGS sequence"/>
</dbReference>
<reference evidence="1 2" key="1">
    <citation type="journal article" date="2015" name="Genome Announc.">
        <title>Expanding the biotechnology potential of lactobacilli through comparative genomics of 213 strains and associated genera.</title>
        <authorList>
            <person name="Sun Z."/>
            <person name="Harris H.M."/>
            <person name="McCann A."/>
            <person name="Guo C."/>
            <person name="Argimon S."/>
            <person name="Zhang W."/>
            <person name="Yang X."/>
            <person name="Jeffery I.B."/>
            <person name="Cooney J.C."/>
            <person name="Kagawa T.F."/>
            <person name="Liu W."/>
            <person name="Song Y."/>
            <person name="Salvetti E."/>
            <person name="Wrobel A."/>
            <person name="Rasinkangas P."/>
            <person name="Parkhill J."/>
            <person name="Rea M.C."/>
            <person name="O'Sullivan O."/>
            <person name="Ritari J."/>
            <person name="Douillard F.P."/>
            <person name="Paul Ross R."/>
            <person name="Yang R."/>
            <person name="Briner A.E."/>
            <person name="Felis G.E."/>
            <person name="de Vos W.M."/>
            <person name="Barrangou R."/>
            <person name="Klaenhammer T.R."/>
            <person name="Caufield P.W."/>
            <person name="Cui Y."/>
            <person name="Zhang H."/>
            <person name="O'Toole P.W."/>
        </authorList>
    </citation>
    <scope>NUCLEOTIDE SEQUENCE [LARGE SCALE GENOMIC DNA]</scope>
    <source>
        <strain evidence="1 2">DSM 15833</strain>
    </source>
</reference>
<dbReference type="SUPFAM" id="SSF103084">
    <property type="entry name" value="Holliday junction resolvase RusA"/>
    <property type="match status" value="1"/>
</dbReference>
<protein>
    <submittedName>
        <fullName evidence="1">Uncharacterized protein</fullName>
    </submittedName>
</protein>
<comment type="caution">
    <text evidence="1">The sequence shown here is derived from an EMBL/GenBank/DDBJ whole genome shotgun (WGS) entry which is preliminary data.</text>
</comment>
<dbReference type="Pfam" id="PF05866">
    <property type="entry name" value="RusA"/>
    <property type="match status" value="1"/>
</dbReference>
<dbReference type="GO" id="GO:0006281">
    <property type="term" value="P:DNA repair"/>
    <property type="evidence" value="ECO:0007669"/>
    <property type="project" value="InterPro"/>
</dbReference>
<accession>A0A0R1TR69</accession>
<dbReference type="GO" id="GO:0000287">
    <property type="term" value="F:magnesium ion binding"/>
    <property type="evidence" value="ECO:0007669"/>
    <property type="project" value="InterPro"/>
</dbReference>
<proteinExistence type="predicted"/>